<organism evidence="29 30">
    <name type="scientific">Sus scrofa</name>
    <name type="common">Pig</name>
    <dbReference type="NCBI Taxonomy" id="9823"/>
    <lineage>
        <taxon>Eukaryota</taxon>
        <taxon>Metazoa</taxon>
        <taxon>Chordata</taxon>
        <taxon>Craniata</taxon>
        <taxon>Vertebrata</taxon>
        <taxon>Euteleostomi</taxon>
        <taxon>Mammalia</taxon>
        <taxon>Eutheria</taxon>
        <taxon>Laurasiatheria</taxon>
        <taxon>Artiodactyla</taxon>
        <taxon>Suina</taxon>
        <taxon>Suidae</taxon>
        <taxon>Sus</taxon>
    </lineage>
</organism>
<dbReference type="GO" id="GO:0005007">
    <property type="term" value="F:fibroblast growth factor receptor activity"/>
    <property type="evidence" value="ECO:0007669"/>
    <property type="project" value="InterPro"/>
</dbReference>
<evidence type="ECO:0000256" key="1">
    <source>
        <dbReference type="ARBA" id="ARBA00004251"/>
    </source>
</evidence>
<dbReference type="FunFam" id="2.60.40.10:FF:000020">
    <property type="entry name" value="Fibroblast growth factor receptor"/>
    <property type="match status" value="1"/>
</dbReference>
<dbReference type="GO" id="GO:0051216">
    <property type="term" value="P:cartilage development"/>
    <property type="evidence" value="ECO:0007669"/>
    <property type="project" value="UniProtKB-ARBA"/>
</dbReference>
<keyword evidence="9 20" id="KW-0547">Nucleotide-binding</keyword>
<dbReference type="Proteomes" id="UP000008227">
    <property type="component" value="Chromosome 8"/>
</dbReference>
<evidence type="ECO:0000313" key="29">
    <source>
        <dbReference type="Ensembl" id="ENSSSCP00000043155.3"/>
    </source>
</evidence>
<proteinExistence type="inferred from homology"/>
<evidence type="ECO:0000256" key="11">
    <source>
        <dbReference type="ARBA" id="ARBA00022840"/>
    </source>
</evidence>
<feature type="domain" description="Ig-like" evidence="28">
    <location>
        <begin position="147"/>
        <end position="240"/>
    </location>
</feature>
<dbReference type="Pfam" id="PF07714">
    <property type="entry name" value="PK_Tyr_Ser-Thr"/>
    <property type="match status" value="1"/>
</dbReference>
<keyword evidence="11 20" id="KW-0067">ATP-binding</keyword>
<keyword evidence="6" id="KW-0053">Apoptosis</keyword>
<keyword evidence="12" id="KW-1133">Transmembrane helix</keyword>
<dbReference type="GO" id="GO:0006915">
    <property type="term" value="P:apoptotic process"/>
    <property type="evidence" value="ECO:0007669"/>
    <property type="project" value="UniProtKB-KW"/>
</dbReference>
<feature type="region of interest" description="Disordered" evidence="25">
    <location>
        <begin position="126"/>
        <end position="150"/>
    </location>
</feature>
<feature type="binding site" evidence="22">
    <location>
        <begin position="440"/>
        <end position="442"/>
    </location>
    <ligand>
        <name>ATP</name>
        <dbReference type="ChEBI" id="CHEBI:30616"/>
    </ligand>
</feature>
<dbReference type="InterPro" id="IPR013783">
    <property type="entry name" value="Ig-like_fold"/>
</dbReference>
<keyword evidence="30" id="KW-1185">Reference proteome</keyword>
<keyword evidence="3" id="KW-0597">Phosphoprotein</keyword>
<reference evidence="29" key="3">
    <citation type="submission" date="2025-08" db="UniProtKB">
        <authorList>
            <consortium name="Ensembl"/>
        </authorList>
    </citation>
    <scope>IDENTIFICATION</scope>
</reference>
<dbReference type="GO" id="GO:0001503">
    <property type="term" value="P:ossification"/>
    <property type="evidence" value="ECO:0007669"/>
    <property type="project" value="UniProtKB-ARBA"/>
</dbReference>
<evidence type="ECO:0000256" key="18">
    <source>
        <dbReference type="ARBA" id="ARBA00023319"/>
    </source>
</evidence>
<feature type="region of interest" description="Disordered" evidence="25">
    <location>
        <begin position="651"/>
        <end position="690"/>
    </location>
</feature>
<dbReference type="Gene3D" id="2.60.40.10">
    <property type="entry name" value="Immunoglobulins"/>
    <property type="match status" value="3"/>
</dbReference>
<protein>
    <recommendedName>
        <fullName evidence="20">Fibroblast growth factor receptor</fullName>
        <ecNumber evidence="20">2.7.10.1</ecNumber>
    </recommendedName>
</protein>
<dbReference type="InterPro" id="IPR036179">
    <property type="entry name" value="Ig-like_dom_sf"/>
</dbReference>
<dbReference type="SMART" id="SM00408">
    <property type="entry name" value="IGc2"/>
    <property type="match status" value="2"/>
</dbReference>
<dbReference type="ExpressionAtlas" id="A0A287AGX3">
    <property type="expression patterns" value="baseline and differential"/>
</dbReference>
<feature type="binding site" evidence="22">
    <location>
        <position position="505"/>
    </location>
    <ligand>
        <name>ATP</name>
        <dbReference type="ChEBI" id="CHEBI:30616"/>
    </ligand>
</feature>
<evidence type="ECO:0000256" key="8">
    <source>
        <dbReference type="ARBA" id="ARBA00022737"/>
    </source>
</evidence>
<feature type="domain" description="Ig-like" evidence="28">
    <location>
        <begin position="39"/>
        <end position="109"/>
    </location>
</feature>
<dbReference type="GO" id="GO:0005886">
    <property type="term" value="C:plasma membrane"/>
    <property type="evidence" value="ECO:0007669"/>
    <property type="project" value="UniProtKB-SubCell"/>
</dbReference>
<evidence type="ECO:0000256" key="9">
    <source>
        <dbReference type="ARBA" id="ARBA00022741"/>
    </source>
</evidence>
<evidence type="ECO:0000256" key="16">
    <source>
        <dbReference type="ARBA" id="ARBA00023170"/>
    </source>
</evidence>
<dbReference type="Gene3D" id="3.30.200.20">
    <property type="entry name" value="Phosphorylase Kinase, domain 1"/>
    <property type="match status" value="1"/>
</dbReference>
<dbReference type="SMART" id="SM00219">
    <property type="entry name" value="TyrKc"/>
    <property type="match status" value="1"/>
</dbReference>
<evidence type="ECO:0000256" key="24">
    <source>
        <dbReference type="PROSITE-ProRule" id="PRU10141"/>
    </source>
</evidence>
<keyword evidence="16 20" id="KW-0675">Receptor</keyword>
<dbReference type="InterPro" id="IPR008266">
    <property type="entry name" value="Tyr_kinase_AS"/>
</dbReference>
<dbReference type="CDD" id="cd05857">
    <property type="entry name" value="IgI_2_FGFR"/>
    <property type="match status" value="1"/>
</dbReference>
<dbReference type="FunFam" id="2.60.40.10:FF:000016">
    <property type="entry name" value="Fibroblast growth factor receptor"/>
    <property type="match status" value="1"/>
</dbReference>
<dbReference type="InterPro" id="IPR000719">
    <property type="entry name" value="Prot_kinase_dom"/>
</dbReference>
<dbReference type="InterPro" id="IPR007110">
    <property type="entry name" value="Ig-like_dom"/>
</dbReference>
<evidence type="ECO:0000313" key="30">
    <source>
        <dbReference type="Proteomes" id="UP000008227"/>
    </source>
</evidence>
<dbReference type="FunFam" id="2.60.40.10:FF:000423">
    <property type="entry name" value="Fibroblast growth factor receptor"/>
    <property type="match status" value="1"/>
</dbReference>
<evidence type="ECO:0000256" key="15">
    <source>
        <dbReference type="ARBA" id="ARBA00023157"/>
    </source>
</evidence>
<evidence type="ECO:0000256" key="25">
    <source>
        <dbReference type="SAM" id="MobiDB-lite"/>
    </source>
</evidence>
<evidence type="ECO:0000256" key="19">
    <source>
        <dbReference type="ARBA" id="ARBA00051243"/>
    </source>
</evidence>
<feature type="compositionally biased region" description="Low complexity" evidence="25">
    <location>
        <begin position="655"/>
        <end position="671"/>
    </location>
</feature>
<feature type="disulfide bond" evidence="23">
    <location>
        <begin position="172"/>
        <end position="224"/>
    </location>
</feature>
<dbReference type="EC" id="2.7.10.1" evidence="20"/>
<keyword evidence="14 20" id="KW-0829">Tyrosine-protein kinase</keyword>
<dbReference type="PANTHER" id="PTHR24416:SF505">
    <property type="entry name" value="FIBROBLAST GROWTH FACTOR RECEPTOR 3"/>
    <property type="match status" value="1"/>
</dbReference>
<evidence type="ECO:0000259" key="27">
    <source>
        <dbReference type="PROSITE" id="PS50011"/>
    </source>
</evidence>
<comment type="similarity">
    <text evidence="20">Belongs to the protein kinase superfamily. Tyr protein kinase family. Fibroblast growth factor receptor subfamily.</text>
</comment>
<evidence type="ECO:0000256" key="10">
    <source>
        <dbReference type="ARBA" id="ARBA00022777"/>
    </source>
</evidence>
<dbReference type="PRINTS" id="PR00109">
    <property type="entry name" value="TYRKINASE"/>
</dbReference>
<evidence type="ECO:0000256" key="26">
    <source>
        <dbReference type="SAM" id="SignalP"/>
    </source>
</evidence>
<feature type="binding site" evidence="22 24">
    <location>
        <position position="392"/>
    </location>
    <ligand>
        <name>ATP</name>
        <dbReference type="ChEBI" id="CHEBI:30616"/>
    </ligand>
</feature>
<dbReference type="SUPFAM" id="SSF56112">
    <property type="entry name" value="Protein kinase-like (PK-like)"/>
    <property type="match status" value="1"/>
</dbReference>
<dbReference type="Ensembl" id="ENSSSCT00000050237.3">
    <property type="protein sequence ID" value="ENSSSCP00000043155.3"/>
    <property type="gene ID" value="ENSSSCG00000030827.4"/>
</dbReference>
<feature type="active site" description="Proton acceptor" evidence="21">
    <location>
        <position position="501"/>
    </location>
</feature>
<dbReference type="CDD" id="cd05100">
    <property type="entry name" value="PTKc_FGFR3"/>
    <property type="match status" value="1"/>
</dbReference>
<dbReference type="Gene3D" id="1.10.510.10">
    <property type="entry name" value="Transferase(Phosphotransferase) domain 1"/>
    <property type="match status" value="1"/>
</dbReference>
<dbReference type="FunFam" id="3.30.200.20:FF:000011">
    <property type="entry name" value="Fibroblast growth factor receptor"/>
    <property type="match status" value="1"/>
</dbReference>
<keyword evidence="2" id="KW-1003">Cell membrane</keyword>
<dbReference type="InterPro" id="IPR013098">
    <property type="entry name" value="Ig_I-set"/>
</dbReference>
<evidence type="ECO:0000313" key="31">
    <source>
        <dbReference type="VGNC" id="VGNC:98929"/>
    </source>
</evidence>
<feature type="binding site" evidence="22">
    <location>
        <position position="519"/>
    </location>
    <ligand>
        <name>ATP</name>
        <dbReference type="ChEBI" id="CHEBI:30616"/>
    </ligand>
</feature>
<dbReference type="PROSITE" id="PS00109">
    <property type="entry name" value="PROTEIN_KINASE_TYR"/>
    <property type="match status" value="1"/>
</dbReference>
<dbReference type="PROSITE" id="PS00107">
    <property type="entry name" value="PROTEIN_KINASE_ATP"/>
    <property type="match status" value="1"/>
</dbReference>
<dbReference type="GO" id="GO:0008284">
    <property type="term" value="P:positive regulation of cell population proliferation"/>
    <property type="evidence" value="ECO:0007669"/>
    <property type="project" value="InterPro"/>
</dbReference>
<feature type="binding site" evidence="22">
    <location>
        <position position="446"/>
    </location>
    <ligand>
        <name>ATP</name>
        <dbReference type="ChEBI" id="CHEBI:30616"/>
    </ligand>
</feature>
<evidence type="ECO:0000256" key="6">
    <source>
        <dbReference type="ARBA" id="ARBA00022703"/>
    </source>
</evidence>
<dbReference type="PROSITE" id="PS50835">
    <property type="entry name" value="IG_LIKE"/>
    <property type="match status" value="2"/>
</dbReference>
<dbReference type="AlphaFoldDB" id="A0A287AGX3"/>
<reference evidence="29" key="2">
    <citation type="journal article" date="2020" name="Gigascience">
        <title>An improved pig reference genome sequence to enable pig genetics and genomics research.</title>
        <authorList>
            <person name="Warr A."/>
            <person name="Affara N."/>
            <person name="Aken B."/>
            <person name="Beiki H."/>
            <person name="Bickhart D.M."/>
            <person name="Billis K."/>
            <person name="Chow W."/>
            <person name="Eory L."/>
            <person name="Finlayson H.A."/>
            <person name="Flicek P."/>
            <person name="Giron C.G."/>
            <person name="Griffin D.K."/>
            <person name="Hall R."/>
            <person name="Hannum G."/>
            <person name="Hourlier T."/>
            <person name="Howe K."/>
            <person name="Hume D.A."/>
            <person name="Izuogu O."/>
            <person name="Kim K."/>
            <person name="Koren S."/>
            <person name="Liu H."/>
            <person name="Manchanda N."/>
            <person name="Martin F.J."/>
            <person name="Nonneman D.J."/>
            <person name="O'Connor R.E."/>
            <person name="Phillippy A.M."/>
            <person name="Rohrer G.A."/>
            <person name="Rosen B.D."/>
            <person name="Rund L.A."/>
            <person name="Sargent C.A."/>
            <person name="Schook L.B."/>
            <person name="Schroeder S.G."/>
            <person name="Schwartz A.S."/>
            <person name="Skinner B.M."/>
            <person name="Talbot R."/>
            <person name="Tseng E."/>
            <person name="Tuggle C.K."/>
            <person name="Watson M."/>
            <person name="Smith T.P.L."/>
            <person name="Archibald A.L."/>
        </authorList>
    </citation>
    <scope>NUCLEOTIDE SEQUENCE [LARGE SCALE GENOMIC DNA]</scope>
    <source>
        <strain evidence="29">Duroc</strain>
    </source>
</reference>
<dbReference type="InterPro" id="IPR016248">
    <property type="entry name" value="FGF_rcpt_fam"/>
</dbReference>
<keyword evidence="15 23" id="KW-1015">Disulfide bond</keyword>
<dbReference type="SUPFAM" id="SSF48726">
    <property type="entry name" value="Immunoglobulin"/>
    <property type="match status" value="3"/>
</dbReference>
<keyword evidence="5" id="KW-0812">Transmembrane</keyword>
<dbReference type="GO" id="GO:0060349">
    <property type="term" value="P:bone morphogenesis"/>
    <property type="evidence" value="ECO:0007669"/>
    <property type="project" value="UniProtKB-ARBA"/>
</dbReference>
<dbReference type="InterPro" id="IPR003599">
    <property type="entry name" value="Ig_sub"/>
</dbReference>
<evidence type="ECO:0000256" key="23">
    <source>
        <dbReference type="PIRSR" id="PIRSR000628-3"/>
    </source>
</evidence>
<keyword evidence="17" id="KW-0325">Glycoprotein</keyword>
<dbReference type="STRING" id="9823.ENSSSCP00000043155"/>
<dbReference type="GeneTree" id="ENSGT00940000159880"/>
<dbReference type="InParanoid" id="A0A287AGX3"/>
<dbReference type="SMART" id="SM00409">
    <property type="entry name" value="IG"/>
    <property type="match status" value="3"/>
</dbReference>
<dbReference type="PANTHER" id="PTHR24416">
    <property type="entry name" value="TYROSINE-PROTEIN KINASE RECEPTOR"/>
    <property type="match status" value="1"/>
</dbReference>
<evidence type="ECO:0000256" key="4">
    <source>
        <dbReference type="ARBA" id="ARBA00022679"/>
    </source>
</evidence>
<keyword evidence="4 20" id="KW-0808">Transferase</keyword>
<evidence type="ECO:0000256" key="13">
    <source>
        <dbReference type="ARBA" id="ARBA00023136"/>
    </source>
</evidence>
<reference evidence="30" key="1">
    <citation type="submission" date="2009-11" db="EMBL/GenBank/DDBJ databases">
        <authorList>
            <consortium name="Porcine genome sequencing project"/>
        </authorList>
    </citation>
    <scope>NUCLEOTIDE SEQUENCE [LARGE SCALE GENOMIC DNA]</scope>
    <source>
        <strain evidence="30">Duroc</strain>
    </source>
</reference>
<dbReference type="InterPro" id="IPR001245">
    <property type="entry name" value="Ser-Thr/Tyr_kinase_cat_dom"/>
</dbReference>
<evidence type="ECO:0000256" key="17">
    <source>
        <dbReference type="ARBA" id="ARBA00023180"/>
    </source>
</evidence>
<keyword evidence="10 20" id="KW-0418">Kinase</keyword>
<dbReference type="GO" id="GO:0008283">
    <property type="term" value="P:cell population proliferation"/>
    <property type="evidence" value="ECO:0007669"/>
    <property type="project" value="UniProtKB-ARBA"/>
</dbReference>
<dbReference type="PROSITE" id="PS50011">
    <property type="entry name" value="PROTEIN_KINASE_DOM"/>
    <property type="match status" value="1"/>
</dbReference>
<dbReference type="CDD" id="cd04974">
    <property type="entry name" value="IgI_3_FGFR"/>
    <property type="match status" value="1"/>
</dbReference>
<dbReference type="PIRSF" id="PIRSF000628">
    <property type="entry name" value="FGFR"/>
    <property type="match status" value="1"/>
</dbReference>
<dbReference type="InterPro" id="IPR020635">
    <property type="entry name" value="Tyr_kinase_cat_dom"/>
</dbReference>
<feature type="chain" id="PRO_5036470474" description="Fibroblast growth factor receptor" evidence="26">
    <location>
        <begin position="23"/>
        <end position="690"/>
    </location>
</feature>
<comment type="catalytic activity">
    <reaction evidence="19 20">
        <text>L-tyrosyl-[protein] + ATP = O-phospho-L-tyrosyl-[protein] + ADP + H(+)</text>
        <dbReference type="Rhea" id="RHEA:10596"/>
        <dbReference type="Rhea" id="RHEA-COMP:10136"/>
        <dbReference type="Rhea" id="RHEA-COMP:20101"/>
        <dbReference type="ChEBI" id="CHEBI:15378"/>
        <dbReference type="ChEBI" id="CHEBI:30616"/>
        <dbReference type="ChEBI" id="CHEBI:46858"/>
        <dbReference type="ChEBI" id="CHEBI:61978"/>
        <dbReference type="ChEBI" id="CHEBI:456216"/>
        <dbReference type="EC" id="2.7.10.1"/>
    </reaction>
</comment>
<name>A0A287AGX3_PIG</name>
<feature type="domain" description="Protein kinase" evidence="27">
    <location>
        <begin position="356"/>
        <end position="645"/>
    </location>
</feature>
<evidence type="ECO:0000256" key="7">
    <source>
        <dbReference type="ARBA" id="ARBA00022729"/>
    </source>
</evidence>
<feature type="signal peptide" evidence="26">
    <location>
        <begin position="1"/>
        <end position="22"/>
    </location>
</feature>
<keyword evidence="18" id="KW-0393">Immunoglobulin domain</keyword>
<evidence type="ECO:0000256" key="20">
    <source>
        <dbReference type="PIRNR" id="PIRNR000628"/>
    </source>
</evidence>
<reference evidence="29" key="4">
    <citation type="submission" date="2025-09" db="UniProtKB">
        <authorList>
            <consortium name="Ensembl"/>
        </authorList>
    </citation>
    <scope>IDENTIFICATION</scope>
</reference>
<dbReference type="VGNC" id="VGNC:98929">
    <property type="gene designation" value="FGFR3"/>
</dbReference>
<evidence type="ECO:0000256" key="2">
    <source>
        <dbReference type="ARBA" id="ARBA00022475"/>
    </source>
</evidence>
<evidence type="ECO:0000256" key="3">
    <source>
        <dbReference type="ARBA" id="ARBA00022553"/>
    </source>
</evidence>
<evidence type="ECO:0000256" key="14">
    <source>
        <dbReference type="ARBA" id="ARBA00023137"/>
    </source>
</evidence>
<comment type="subcellular location">
    <subcellularLocation>
        <location evidence="1">Cell membrane</location>
        <topology evidence="1">Single-pass type I membrane protein</topology>
    </subcellularLocation>
</comment>
<keyword evidence="13 20" id="KW-0472">Membrane</keyword>
<feature type="disulfide bond" evidence="23">
    <location>
        <begin position="60"/>
        <end position="108"/>
    </location>
</feature>
<dbReference type="FunFam" id="1.10.510.10:FF:000007">
    <property type="entry name" value="Fibroblast growth factor receptor"/>
    <property type="match status" value="1"/>
</dbReference>
<feature type="binding site" evidence="22">
    <location>
        <begin position="362"/>
        <end position="368"/>
    </location>
    <ligand>
        <name>ATP</name>
        <dbReference type="ChEBI" id="CHEBI:30616"/>
    </ligand>
</feature>
<evidence type="ECO:0000256" key="5">
    <source>
        <dbReference type="ARBA" id="ARBA00022692"/>
    </source>
</evidence>
<keyword evidence="7 26" id="KW-0732">Signal</keyword>
<dbReference type="InterPro" id="IPR050122">
    <property type="entry name" value="RTK"/>
</dbReference>
<dbReference type="Pfam" id="PF07679">
    <property type="entry name" value="I-set"/>
    <property type="match status" value="1"/>
</dbReference>
<dbReference type="InterPro" id="IPR017441">
    <property type="entry name" value="Protein_kinase_ATP_BS"/>
</dbReference>
<evidence type="ECO:0000256" key="21">
    <source>
        <dbReference type="PIRSR" id="PIRSR000628-1"/>
    </source>
</evidence>
<accession>A0A287AGX3</accession>
<evidence type="ECO:0000259" key="28">
    <source>
        <dbReference type="PROSITE" id="PS50835"/>
    </source>
</evidence>
<dbReference type="Bgee" id="ENSSSCG00000030827">
    <property type="expression patterns" value="Expressed in prefrontal cortex and 32 other cell types or tissues"/>
</dbReference>
<feature type="compositionally biased region" description="Acidic residues" evidence="25">
    <location>
        <begin position="131"/>
        <end position="142"/>
    </location>
</feature>
<evidence type="ECO:0000256" key="22">
    <source>
        <dbReference type="PIRSR" id="PIRSR000628-2"/>
    </source>
</evidence>
<dbReference type="InterPro" id="IPR011009">
    <property type="entry name" value="Kinase-like_dom_sf"/>
</dbReference>
<sequence>MGAPACAFAFCVAVAVVTRAASGPPGMEQRVVRRAAEAPGPEPGQQELVFGAGDAVELSCHLPTGAPTGPTVWVKDGAGLVPSDRILVGPRRLQVLNASHEDTGAYSCRQRLTQRVLCHFSVRVTDAPASGDDEDGEDEADDAGGAPYWTRPERMDKKLLAVPAANTVRFRCPAAGNPTPSISWLKNGKEFRGEHRIGGIKLRHQQWSLVMESVVPSDRGNYTCVVENKFGSIQQTYTLDVLERSPHRPILQAGLPANQTAVLGSDVEFHCKVYSDAQPHIQWLKHVEVNGSKVGPDGTPYVTVLKVSLESSSSMSSNTPLVRIARLSSGEGPTLANVSELELPADPKWELSRARLTLGKPLGEGCFGQVVMAEAIGIDKDRAAKPVTVAVKMLKDDATDKDLSDLVSEMEMMKMIGKHKNIINLLGACTQGGPLYVLVEYAAKGNLREYLRARRPPGTDYSFDTCRLPEEQLTFKDLVSCAYQVARGMEYLASQKCIHRDLAARNVLVTEDNVMKIADFGLARDVHNLDYYKKTTNGRLPVKWMAPEALFDRVYTHQSDVWSFGVLLWEIFTLGGSPYPGIPVEELFKLLKEGHRMDKPANCTHDLYMIMRECWHAAPSQRPTFKQLVEDLDRVLTVTSTDEYLDLSVPFEQYSPGGQDTPSSSSSGDDSVFAHDLLPPAPPSGGGSRT</sequence>
<gene>
    <name evidence="29 31" type="primary">FGFR3</name>
</gene>
<dbReference type="InterPro" id="IPR003598">
    <property type="entry name" value="Ig_sub2"/>
</dbReference>
<evidence type="ECO:0000256" key="12">
    <source>
        <dbReference type="ARBA" id="ARBA00022989"/>
    </source>
</evidence>
<keyword evidence="8" id="KW-0677">Repeat</keyword>
<dbReference type="GO" id="GO:0005524">
    <property type="term" value="F:ATP binding"/>
    <property type="evidence" value="ECO:0007669"/>
    <property type="project" value="UniProtKB-UniRule"/>
</dbReference>